<gene>
    <name evidence="3" type="ORF">IMCC3088_2152</name>
</gene>
<keyword evidence="2" id="KW-0732">Signal</keyword>
<feature type="chain" id="PRO_5043971511" evidence="2">
    <location>
        <begin position="23"/>
        <end position="129"/>
    </location>
</feature>
<dbReference type="eggNOG" id="ENOG5033A68">
    <property type="taxonomic scope" value="Bacteria"/>
</dbReference>
<feature type="signal peptide" evidence="2">
    <location>
        <begin position="1"/>
        <end position="22"/>
    </location>
</feature>
<organism evidence="3 4">
    <name type="scientific">Aequoribacter fuscus</name>
    <dbReference type="NCBI Taxonomy" id="2518989"/>
    <lineage>
        <taxon>Bacteria</taxon>
        <taxon>Pseudomonadati</taxon>
        <taxon>Pseudomonadota</taxon>
        <taxon>Gammaproteobacteria</taxon>
        <taxon>Cellvibrionales</taxon>
        <taxon>Halieaceae</taxon>
        <taxon>Aequoribacter</taxon>
    </lineage>
</organism>
<keyword evidence="4" id="KW-1185">Reference proteome</keyword>
<proteinExistence type="predicted"/>
<evidence type="ECO:0000313" key="4">
    <source>
        <dbReference type="Proteomes" id="UP000005615"/>
    </source>
</evidence>
<dbReference type="AlphaFoldDB" id="F3L3G0"/>
<name>F3L3G0_9GAMM</name>
<comment type="caution">
    <text evidence="3">The sequence shown here is derived from an EMBL/GenBank/DDBJ whole genome shotgun (WGS) entry which is preliminary data.</text>
</comment>
<dbReference type="EMBL" id="AEIG01000063">
    <property type="protein sequence ID" value="EGG29152.1"/>
    <property type="molecule type" value="Genomic_DNA"/>
</dbReference>
<dbReference type="Gene3D" id="1.20.120.1490">
    <property type="match status" value="1"/>
</dbReference>
<reference evidence="3 4" key="1">
    <citation type="journal article" date="2011" name="J. Bacteriol.">
        <title>Genome sequence of strain IMCC3088, a proteorhodopsin-containing marine bacterium belonging to the OM60/NOR5 clade.</title>
        <authorList>
            <person name="Jang Y."/>
            <person name="Oh H.M."/>
            <person name="Kang I."/>
            <person name="Lee K."/>
            <person name="Yang S.J."/>
            <person name="Cho J.C."/>
        </authorList>
    </citation>
    <scope>NUCLEOTIDE SEQUENCE [LARGE SCALE GENOMIC DNA]</scope>
    <source>
        <strain evidence="3 4">IMCC3088</strain>
    </source>
</reference>
<feature type="compositionally biased region" description="Basic and acidic residues" evidence="1">
    <location>
        <begin position="101"/>
        <end position="121"/>
    </location>
</feature>
<evidence type="ECO:0000256" key="1">
    <source>
        <dbReference type="SAM" id="MobiDB-lite"/>
    </source>
</evidence>
<evidence type="ECO:0000256" key="2">
    <source>
        <dbReference type="SAM" id="SignalP"/>
    </source>
</evidence>
<dbReference type="RefSeq" id="WP_009576329.1">
    <property type="nucleotide sequence ID" value="NZ_AEIG01000063.1"/>
</dbReference>
<dbReference type="STRING" id="2518989.IMCC3088_2152"/>
<dbReference type="Proteomes" id="UP000005615">
    <property type="component" value="Unassembled WGS sequence"/>
</dbReference>
<protein>
    <submittedName>
        <fullName evidence="3">Uncharacterized protein</fullName>
    </submittedName>
</protein>
<evidence type="ECO:0000313" key="3">
    <source>
        <dbReference type="EMBL" id="EGG29152.1"/>
    </source>
</evidence>
<sequence length="129" mass="14957">MNTKSVIGSIALALTMSAGAFAMHHEDGERGPGDSKRLEKMAQHLDLSDQQKSQVAQIMKAQAEKRKAMMQAHKAQRDAMQADMRSQLSGVLTAEQMQKLDNMREERDERREEKMEKWKEKREKHKERY</sequence>
<accession>F3L3G0</accession>
<feature type="region of interest" description="Disordered" evidence="1">
    <location>
        <begin position="61"/>
        <end position="129"/>
    </location>
</feature>